<keyword evidence="3" id="KW-0862">Zinc</keyword>
<sequence>MKNYDPQMHTAEHILNKTMVRLFGIERAFSSHLERKKSKCDYRFNRALTVEEEKSIEDLVNEQLMRHLPVEEHWLSKANAEKRYNLTRLPEDAEDEIRIVTIGDYDACPCIGAHVQNTAEVGEFVLGSSSFENGVLRIRFKLNRPEVNK</sequence>
<dbReference type="Proteomes" id="UP000252733">
    <property type="component" value="Unassembled WGS sequence"/>
</dbReference>
<dbReference type="SUPFAM" id="SSF55186">
    <property type="entry name" value="ThrRS/AlaRS common domain"/>
    <property type="match status" value="1"/>
</dbReference>
<keyword evidence="6" id="KW-1185">Reference proteome</keyword>
<name>A0A368V6C3_9BACT</name>
<evidence type="ECO:0000313" key="6">
    <source>
        <dbReference type="Proteomes" id="UP000252733"/>
    </source>
</evidence>
<keyword evidence="5" id="KW-0436">Ligase</keyword>
<dbReference type="EMBL" id="QPIZ01000011">
    <property type="protein sequence ID" value="RCW34571.1"/>
    <property type="molecule type" value="Genomic_DNA"/>
</dbReference>
<dbReference type="GO" id="GO:0043039">
    <property type="term" value="P:tRNA aminoacylation"/>
    <property type="evidence" value="ECO:0007669"/>
    <property type="project" value="InterPro"/>
</dbReference>
<keyword evidence="2" id="KW-0479">Metal-binding</keyword>
<dbReference type="PANTHER" id="PTHR43462:SF1">
    <property type="entry name" value="ALANYL-TRNA EDITING PROTEIN AARSD1"/>
    <property type="match status" value="1"/>
</dbReference>
<dbReference type="GO" id="GO:0005524">
    <property type="term" value="F:ATP binding"/>
    <property type="evidence" value="ECO:0007669"/>
    <property type="project" value="InterPro"/>
</dbReference>
<dbReference type="GO" id="GO:0002161">
    <property type="term" value="F:aminoacyl-tRNA deacylase activity"/>
    <property type="evidence" value="ECO:0007669"/>
    <property type="project" value="UniProtKB-ARBA"/>
</dbReference>
<keyword evidence="5" id="KW-0030">Aminoacyl-tRNA synthetase</keyword>
<dbReference type="SMART" id="SM00863">
    <property type="entry name" value="tRNA_SAD"/>
    <property type="match status" value="1"/>
</dbReference>
<dbReference type="GO" id="GO:0004812">
    <property type="term" value="F:aminoacyl-tRNA ligase activity"/>
    <property type="evidence" value="ECO:0007669"/>
    <property type="project" value="UniProtKB-KW"/>
</dbReference>
<organism evidence="5 6">
    <name type="scientific">Marinilabilia salmonicolor</name>
    <dbReference type="NCBI Taxonomy" id="989"/>
    <lineage>
        <taxon>Bacteria</taxon>
        <taxon>Pseudomonadati</taxon>
        <taxon>Bacteroidota</taxon>
        <taxon>Bacteroidia</taxon>
        <taxon>Marinilabiliales</taxon>
        <taxon>Marinilabiliaceae</taxon>
        <taxon>Marinilabilia</taxon>
    </lineage>
</organism>
<evidence type="ECO:0000313" key="5">
    <source>
        <dbReference type="EMBL" id="RCW34571.1"/>
    </source>
</evidence>
<dbReference type="Gene3D" id="3.30.980.10">
    <property type="entry name" value="Threonyl-trna Synthetase, Chain A, domain 2"/>
    <property type="match status" value="1"/>
</dbReference>
<evidence type="ECO:0000256" key="3">
    <source>
        <dbReference type="ARBA" id="ARBA00022833"/>
    </source>
</evidence>
<dbReference type="InterPro" id="IPR012947">
    <property type="entry name" value="tRNA_SAD"/>
</dbReference>
<comment type="caution">
    <text evidence="5">The sequence shown here is derived from an EMBL/GenBank/DDBJ whole genome shotgun (WGS) entry which is preliminary data.</text>
</comment>
<dbReference type="InterPro" id="IPR018163">
    <property type="entry name" value="Thr/Ala-tRNA-synth_IIc_edit"/>
</dbReference>
<evidence type="ECO:0000256" key="1">
    <source>
        <dbReference type="ARBA" id="ARBA00001947"/>
    </source>
</evidence>
<accession>A0A368V6C3</accession>
<dbReference type="PANTHER" id="PTHR43462">
    <property type="entry name" value="ALANYL-TRNA EDITING PROTEIN"/>
    <property type="match status" value="1"/>
</dbReference>
<dbReference type="AlphaFoldDB" id="A0A368V6C3"/>
<proteinExistence type="predicted"/>
<dbReference type="InterPro" id="IPR051335">
    <property type="entry name" value="Alanyl-tRNA_Editing_Enzymes"/>
</dbReference>
<evidence type="ECO:0000259" key="4">
    <source>
        <dbReference type="SMART" id="SM00863"/>
    </source>
</evidence>
<dbReference type="Pfam" id="PF07973">
    <property type="entry name" value="tRNA_SAD"/>
    <property type="match status" value="1"/>
</dbReference>
<evidence type="ECO:0000256" key="2">
    <source>
        <dbReference type="ARBA" id="ARBA00022723"/>
    </source>
</evidence>
<protein>
    <submittedName>
        <fullName evidence="5">Threonyl/alanyl tRNA synthetase-like protein</fullName>
    </submittedName>
</protein>
<dbReference type="GO" id="GO:0046872">
    <property type="term" value="F:metal ion binding"/>
    <property type="evidence" value="ECO:0007669"/>
    <property type="project" value="UniProtKB-KW"/>
</dbReference>
<gene>
    <name evidence="5" type="ORF">DFO77_11172</name>
</gene>
<feature type="domain" description="Threonyl/alanyl tRNA synthetase SAD" evidence="4">
    <location>
        <begin position="97"/>
        <end position="139"/>
    </location>
</feature>
<comment type="cofactor">
    <cofactor evidence="1">
        <name>Zn(2+)</name>
        <dbReference type="ChEBI" id="CHEBI:29105"/>
    </cofactor>
</comment>
<reference evidence="5 6" key="1">
    <citation type="submission" date="2018-07" db="EMBL/GenBank/DDBJ databases">
        <title>Freshwater and sediment microbial communities from various areas in North America, analyzing microbe dynamics in response to fracking.</title>
        <authorList>
            <person name="Lamendella R."/>
        </authorList>
    </citation>
    <scope>NUCLEOTIDE SEQUENCE [LARGE SCALE GENOMIC DNA]</scope>
    <source>
        <strain evidence="5 6">160A</strain>
    </source>
</reference>